<protein>
    <submittedName>
        <fullName evidence="1">Uncharacterized protein</fullName>
    </submittedName>
</protein>
<evidence type="ECO:0000313" key="1">
    <source>
        <dbReference type="EMBL" id="CAK9253039.1"/>
    </source>
</evidence>
<organism evidence="1 2">
    <name type="scientific">Sphagnum jensenii</name>
    <dbReference type="NCBI Taxonomy" id="128206"/>
    <lineage>
        <taxon>Eukaryota</taxon>
        <taxon>Viridiplantae</taxon>
        <taxon>Streptophyta</taxon>
        <taxon>Embryophyta</taxon>
        <taxon>Bryophyta</taxon>
        <taxon>Sphagnophytina</taxon>
        <taxon>Sphagnopsida</taxon>
        <taxon>Sphagnales</taxon>
        <taxon>Sphagnaceae</taxon>
        <taxon>Sphagnum</taxon>
    </lineage>
</organism>
<proteinExistence type="predicted"/>
<keyword evidence="2" id="KW-1185">Reference proteome</keyword>
<evidence type="ECO:0000313" key="2">
    <source>
        <dbReference type="Proteomes" id="UP001497444"/>
    </source>
</evidence>
<sequence>MASGDVHGLNRVFAPDPDAIEFFFQKKVFNGRRAGSFKRVVNGMSLEADSLEATDVAIVGEQKAFCGYIEMSFSYMALGHKSSLRPLGEFRFDRKGVDRN</sequence>
<accession>A0ABP0VF26</accession>
<name>A0ABP0VF26_9BRYO</name>
<dbReference type="Proteomes" id="UP001497444">
    <property type="component" value="Unassembled WGS sequence"/>
</dbReference>
<dbReference type="EMBL" id="CAXAQS010000763">
    <property type="protein sequence ID" value="CAK9253039.1"/>
    <property type="molecule type" value="Genomic_DNA"/>
</dbReference>
<reference evidence="1" key="1">
    <citation type="submission" date="2024-02" db="EMBL/GenBank/DDBJ databases">
        <authorList>
            <consortium name="ELIXIR-Norway"/>
            <consortium name="Elixir Norway"/>
        </authorList>
    </citation>
    <scope>NUCLEOTIDE SEQUENCE</scope>
</reference>
<comment type="caution">
    <text evidence="1">The sequence shown here is derived from an EMBL/GenBank/DDBJ whole genome shotgun (WGS) entry which is preliminary data.</text>
</comment>
<gene>
    <name evidence="1" type="ORF">CSSPJE1EN1_LOCUS28417</name>
</gene>